<evidence type="ECO:0000313" key="2">
    <source>
        <dbReference type="Proteomes" id="UP000708208"/>
    </source>
</evidence>
<proteinExistence type="predicted"/>
<organism evidence="1 2">
    <name type="scientific">Allacma fusca</name>
    <dbReference type="NCBI Taxonomy" id="39272"/>
    <lineage>
        <taxon>Eukaryota</taxon>
        <taxon>Metazoa</taxon>
        <taxon>Ecdysozoa</taxon>
        <taxon>Arthropoda</taxon>
        <taxon>Hexapoda</taxon>
        <taxon>Collembola</taxon>
        <taxon>Symphypleona</taxon>
        <taxon>Sminthuridae</taxon>
        <taxon>Allacma</taxon>
    </lineage>
</organism>
<accession>A0A8J2NZC6</accession>
<protein>
    <submittedName>
        <fullName evidence="1">Uncharacterized protein</fullName>
    </submittedName>
</protein>
<gene>
    <name evidence="1" type="ORF">AFUS01_LOCUS20913</name>
</gene>
<dbReference type="AlphaFoldDB" id="A0A8J2NZC6"/>
<dbReference type="EMBL" id="CAJVCH010230468">
    <property type="protein sequence ID" value="CAG7732393.1"/>
    <property type="molecule type" value="Genomic_DNA"/>
</dbReference>
<comment type="caution">
    <text evidence="1">The sequence shown here is derived from an EMBL/GenBank/DDBJ whole genome shotgun (WGS) entry which is preliminary data.</text>
</comment>
<dbReference type="Proteomes" id="UP000708208">
    <property type="component" value="Unassembled WGS sequence"/>
</dbReference>
<name>A0A8J2NZC6_9HEXA</name>
<keyword evidence="2" id="KW-1185">Reference proteome</keyword>
<sequence length="82" mass="9562">MVSGNFVFESGKSHFWHTKFILTKDHCGFVYFNQDSCHQTTRGSIIPNPTRISKLQINITDEFTRRILKMIQFSNTELPLDP</sequence>
<reference evidence="1" key="1">
    <citation type="submission" date="2021-06" db="EMBL/GenBank/DDBJ databases">
        <authorList>
            <person name="Hodson N. C."/>
            <person name="Mongue J. A."/>
            <person name="Jaron S. K."/>
        </authorList>
    </citation>
    <scope>NUCLEOTIDE SEQUENCE</scope>
</reference>
<evidence type="ECO:0000313" key="1">
    <source>
        <dbReference type="EMBL" id="CAG7732393.1"/>
    </source>
</evidence>